<feature type="non-terminal residue" evidence="1">
    <location>
        <position position="1"/>
    </location>
</feature>
<reference evidence="1" key="1">
    <citation type="submission" date="2021-06" db="EMBL/GenBank/DDBJ databases">
        <authorList>
            <person name="Kallberg Y."/>
            <person name="Tangrot J."/>
            <person name="Rosling A."/>
        </authorList>
    </citation>
    <scope>NUCLEOTIDE SEQUENCE</scope>
    <source>
        <strain evidence="1">28 12/20/2015</strain>
    </source>
</reference>
<protein>
    <submittedName>
        <fullName evidence="1">3211_t:CDS:1</fullName>
    </submittedName>
</protein>
<name>A0ACA9MD93_9GLOM</name>
<dbReference type="EMBL" id="CAJVPW010007726">
    <property type="protein sequence ID" value="CAG8584869.1"/>
    <property type="molecule type" value="Genomic_DNA"/>
</dbReference>
<organism evidence="1 2">
    <name type="scientific">Cetraspora pellucida</name>
    <dbReference type="NCBI Taxonomy" id="1433469"/>
    <lineage>
        <taxon>Eukaryota</taxon>
        <taxon>Fungi</taxon>
        <taxon>Fungi incertae sedis</taxon>
        <taxon>Mucoromycota</taxon>
        <taxon>Glomeromycotina</taxon>
        <taxon>Glomeromycetes</taxon>
        <taxon>Diversisporales</taxon>
        <taxon>Gigasporaceae</taxon>
        <taxon>Cetraspora</taxon>
    </lineage>
</organism>
<keyword evidence="2" id="KW-1185">Reference proteome</keyword>
<comment type="caution">
    <text evidence="1">The sequence shown here is derived from an EMBL/GenBank/DDBJ whole genome shotgun (WGS) entry which is preliminary data.</text>
</comment>
<dbReference type="Proteomes" id="UP000789366">
    <property type="component" value="Unassembled WGS sequence"/>
</dbReference>
<sequence>LYEFLQIIHVTETPGFSDLVSDSDFINFQSKTIISETKSLVERLIEVESN</sequence>
<proteinExistence type="predicted"/>
<evidence type="ECO:0000313" key="2">
    <source>
        <dbReference type="Proteomes" id="UP000789366"/>
    </source>
</evidence>
<evidence type="ECO:0000313" key="1">
    <source>
        <dbReference type="EMBL" id="CAG8584869.1"/>
    </source>
</evidence>
<gene>
    <name evidence="1" type="ORF">SPELUC_LOCUS6519</name>
</gene>
<accession>A0ACA9MD93</accession>